<feature type="domain" description="ABC transporter" evidence="9">
    <location>
        <begin position="20"/>
        <end position="252"/>
    </location>
</feature>
<dbReference type="CDD" id="cd03215">
    <property type="entry name" value="ABC_Carb_Monos_II"/>
    <property type="match status" value="1"/>
</dbReference>
<dbReference type="PANTHER" id="PTHR43790">
    <property type="entry name" value="CARBOHYDRATE TRANSPORT ATP-BINDING PROTEIN MG119-RELATED"/>
    <property type="match status" value="1"/>
</dbReference>
<proteinExistence type="predicted"/>
<dbReference type="SUPFAM" id="SSF52540">
    <property type="entry name" value="P-loop containing nucleoside triphosphate hydrolases"/>
    <property type="match status" value="2"/>
</dbReference>
<dbReference type="InterPro" id="IPR003593">
    <property type="entry name" value="AAA+_ATPase"/>
</dbReference>
<organism evidence="10 11">
    <name type="scientific">Pseudomonas syringae pv. avii</name>
    <dbReference type="NCBI Taxonomy" id="663959"/>
    <lineage>
        <taxon>Bacteria</taxon>
        <taxon>Pseudomonadati</taxon>
        <taxon>Pseudomonadota</taxon>
        <taxon>Gammaproteobacteria</taxon>
        <taxon>Pseudomonadales</taxon>
        <taxon>Pseudomonadaceae</taxon>
        <taxon>Pseudomonas</taxon>
        <taxon>Pseudomonas syringae</taxon>
    </lineage>
</organism>
<name>A0A3M5UE11_PSESX</name>
<reference evidence="10 11" key="1">
    <citation type="submission" date="2018-08" db="EMBL/GenBank/DDBJ databases">
        <title>Recombination of ecologically and evolutionarily significant loci maintains genetic cohesion in the Pseudomonas syringae species complex.</title>
        <authorList>
            <person name="Dillon M."/>
            <person name="Thakur S."/>
            <person name="Almeida R.N.D."/>
            <person name="Weir B.S."/>
            <person name="Guttman D.S."/>
        </authorList>
    </citation>
    <scope>NUCLEOTIDE SEQUENCE [LARGE SCALE GENOMIC DNA]</scope>
    <source>
        <strain evidence="10 11">ICMP 14479</strain>
    </source>
</reference>
<dbReference type="InterPro" id="IPR050107">
    <property type="entry name" value="ABC_carbohydrate_import_ATPase"/>
</dbReference>
<keyword evidence="3" id="KW-0762">Sugar transport</keyword>
<evidence type="ECO:0000259" key="9">
    <source>
        <dbReference type="PROSITE" id="PS50893"/>
    </source>
</evidence>
<dbReference type="InterPro" id="IPR003439">
    <property type="entry name" value="ABC_transporter-like_ATP-bd"/>
</dbReference>
<evidence type="ECO:0000256" key="3">
    <source>
        <dbReference type="ARBA" id="ARBA00022597"/>
    </source>
</evidence>
<keyword evidence="6" id="KW-0067">ATP-binding</keyword>
<evidence type="ECO:0000256" key="7">
    <source>
        <dbReference type="ARBA" id="ARBA00022967"/>
    </source>
</evidence>
<evidence type="ECO:0000256" key="8">
    <source>
        <dbReference type="ARBA" id="ARBA00023136"/>
    </source>
</evidence>
<dbReference type="GO" id="GO:0005524">
    <property type="term" value="F:ATP binding"/>
    <property type="evidence" value="ECO:0007669"/>
    <property type="project" value="UniProtKB-KW"/>
</dbReference>
<accession>A0A3M5UE11</accession>
<evidence type="ECO:0000313" key="10">
    <source>
        <dbReference type="EMBL" id="RMU44066.1"/>
    </source>
</evidence>
<evidence type="ECO:0000256" key="1">
    <source>
        <dbReference type="ARBA" id="ARBA00022448"/>
    </source>
</evidence>
<sequence>MTVQSMNTFEPGQRGAVPLLHFENVCKSFGGTLAVNHVSLEVEAGSVLALLGENGAGKSTLIKLLAGVHRLDSGRILFDGHPIETEADRKGIAFIHQDLGLIDSLSAAENIAFTCGFARRGGLIDWRQVRRKAREALALVDDSIDPDTPVGELERAQKSLVAIARALAVDARLLVLDEPTASLPADDAERLFVVLKRLQAQGVGMIYVSHRLDEIFRVADQVAVMRDGRLVCRKAINQTDPQDLVRQIVGREPEQLYQAAPCSHGPRLLQVRDMACGGVSGLSFDLHAGEILALAGLRGAGQERVGRALFGLLAIDAGEVLLDGARLRTHSAAQAMRQGLGLVAGDRCGESLPMPLSVRENLFLNPLASGKGLLGWISPQAERRQAEALVRQFDVRPNATECAVETLSGGNQQKVVMARWLEITGRLLILEEPTAGVDVGAKADIYRLVQRALERGLAVLLISTDFEEVANIAHRALVFSRSTVVATLGKEELSLNSLLHRASASDAA</sequence>
<comment type="caution">
    <text evidence="10">The sequence shown here is derived from an EMBL/GenBank/DDBJ whole genome shotgun (WGS) entry which is preliminary data.</text>
</comment>
<keyword evidence="8" id="KW-0472">Membrane</keyword>
<dbReference type="Proteomes" id="UP000280395">
    <property type="component" value="Unassembled WGS sequence"/>
</dbReference>
<keyword evidence="7" id="KW-1278">Translocase</keyword>
<evidence type="ECO:0000313" key="11">
    <source>
        <dbReference type="Proteomes" id="UP000280395"/>
    </source>
</evidence>
<dbReference type="PROSITE" id="PS50893">
    <property type="entry name" value="ABC_TRANSPORTER_2"/>
    <property type="match status" value="2"/>
</dbReference>
<keyword evidence="4" id="KW-0677">Repeat</keyword>
<dbReference type="InterPro" id="IPR027417">
    <property type="entry name" value="P-loop_NTPase"/>
</dbReference>
<evidence type="ECO:0000256" key="2">
    <source>
        <dbReference type="ARBA" id="ARBA00022475"/>
    </source>
</evidence>
<dbReference type="PANTHER" id="PTHR43790:SF3">
    <property type="entry name" value="D-ALLOSE IMPORT ATP-BINDING PROTEIN ALSA-RELATED"/>
    <property type="match status" value="1"/>
</dbReference>
<dbReference type="GO" id="GO:0016887">
    <property type="term" value="F:ATP hydrolysis activity"/>
    <property type="evidence" value="ECO:0007669"/>
    <property type="project" value="InterPro"/>
</dbReference>
<dbReference type="Gene3D" id="3.40.50.300">
    <property type="entry name" value="P-loop containing nucleotide triphosphate hydrolases"/>
    <property type="match status" value="2"/>
</dbReference>
<dbReference type="CDD" id="cd03216">
    <property type="entry name" value="ABC_Carb_Monos_I"/>
    <property type="match status" value="1"/>
</dbReference>
<dbReference type="SMART" id="SM00382">
    <property type="entry name" value="AAA"/>
    <property type="match status" value="2"/>
</dbReference>
<keyword evidence="2" id="KW-1003">Cell membrane</keyword>
<feature type="domain" description="ABC transporter" evidence="9">
    <location>
        <begin position="263"/>
        <end position="506"/>
    </location>
</feature>
<gene>
    <name evidence="10" type="ORF">ALP29_00169</name>
</gene>
<evidence type="ECO:0000256" key="6">
    <source>
        <dbReference type="ARBA" id="ARBA00022840"/>
    </source>
</evidence>
<dbReference type="PROSITE" id="PS00211">
    <property type="entry name" value="ABC_TRANSPORTER_1"/>
    <property type="match status" value="1"/>
</dbReference>
<dbReference type="Pfam" id="PF00005">
    <property type="entry name" value="ABC_tran"/>
    <property type="match status" value="2"/>
</dbReference>
<dbReference type="EMBL" id="RBUA01001380">
    <property type="protein sequence ID" value="RMU44066.1"/>
    <property type="molecule type" value="Genomic_DNA"/>
</dbReference>
<keyword evidence="1" id="KW-0813">Transport</keyword>
<evidence type="ECO:0000256" key="5">
    <source>
        <dbReference type="ARBA" id="ARBA00022741"/>
    </source>
</evidence>
<dbReference type="AlphaFoldDB" id="A0A3M5UE11"/>
<evidence type="ECO:0000256" key="4">
    <source>
        <dbReference type="ARBA" id="ARBA00022737"/>
    </source>
</evidence>
<protein>
    <recommendedName>
        <fullName evidence="9">ABC transporter domain-containing protein</fullName>
    </recommendedName>
</protein>
<dbReference type="InterPro" id="IPR017871">
    <property type="entry name" value="ABC_transporter-like_CS"/>
</dbReference>
<keyword evidence="5" id="KW-0547">Nucleotide-binding</keyword>